<evidence type="ECO:0000313" key="1">
    <source>
        <dbReference type="EMBL" id="KAI3770858.1"/>
    </source>
</evidence>
<protein>
    <submittedName>
        <fullName evidence="1">Uncharacterized protein</fullName>
    </submittedName>
</protein>
<reference evidence="1 2" key="2">
    <citation type="journal article" date="2022" name="Mol. Ecol. Resour.">
        <title>The genomes of chicory, endive, great burdock and yacon provide insights into Asteraceae paleo-polyploidization history and plant inulin production.</title>
        <authorList>
            <person name="Fan W."/>
            <person name="Wang S."/>
            <person name="Wang H."/>
            <person name="Wang A."/>
            <person name="Jiang F."/>
            <person name="Liu H."/>
            <person name="Zhao H."/>
            <person name="Xu D."/>
            <person name="Zhang Y."/>
        </authorList>
    </citation>
    <scope>NUCLEOTIDE SEQUENCE [LARGE SCALE GENOMIC DNA]</scope>
    <source>
        <strain evidence="2">cv. Niubang</strain>
    </source>
</reference>
<sequence>MAYSVIAERNFDYATAIFDDLRSKIEKTKRDPKIPYVRFICTYLKFLYPTTYPTTYPTNSDATFPKVGQHSLEVKPLPNEKAKVTKEKGTSSSTPKDVSQQTSLDAFMGLSSTSSAIPTSTVPSTMVAVTSTVTPPIISAPPHPQVGRRNESLYIILIVSEEKPLKLYTFSRLSSNDEQSPQSFHRILSDFGKKLSSESARMI</sequence>
<reference evidence="2" key="1">
    <citation type="journal article" date="2022" name="Mol. Ecol. Resour.">
        <title>The genomes of chicory, endive, great burdock and yacon provide insights into Asteraceae palaeo-polyploidization history and plant inulin production.</title>
        <authorList>
            <person name="Fan W."/>
            <person name="Wang S."/>
            <person name="Wang H."/>
            <person name="Wang A."/>
            <person name="Jiang F."/>
            <person name="Liu H."/>
            <person name="Zhao H."/>
            <person name="Xu D."/>
            <person name="Zhang Y."/>
        </authorList>
    </citation>
    <scope>NUCLEOTIDE SEQUENCE [LARGE SCALE GENOMIC DNA]</scope>
    <source>
        <strain evidence="2">cv. Niubang</strain>
    </source>
</reference>
<gene>
    <name evidence="1" type="ORF">L6452_02006</name>
</gene>
<dbReference type="EMBL" id="CM042047">
    <property type="protein sequence ID" value="KAI3770858.1"/>
    <property type="molecule type" value="Genomic_DNA"/>
</dbReference>
<proteinExistence type="predicted"/>
<keyword evidence="2" id="KW-1185">Reference proteome</keyword>
<name>A0ACB9FHM2_ARCLA</name>
<comment type="caution">
    <text evidence="1">The sequence shown here is derived from an EMBL/GenBank/DDBJ whole genome shotgun (WGS) entry which is preliminary data.</text>
</comment>
<dbReference type="Proteomes" id="UP001055879">
    <property type="component" value="Linkage Group LG01"/>
</dbReference>
<evidence type="ECO:0000313" key="2">
    <source>
        <dbReference type="Proteomes" id="UP001055879"/>
    </source>
</evidence>
<organism evidence="1 2">
    <name type="scientific">Arctium lappa</name>
    <name type="common">Greater burdock</name>
    <name type="synonym">Lappa major</name>
    <dbReference type="NCBI Taxonomy" id="4217"/>
    <lineage>
        <taxon>Eukaryota</taxon>
        <taxon>Viridiplantae</taxon>
        <taxon>Streptophyta</taxon>
        <taxon>Embryophyta</taxon>
        <taxon>Tracheophyta</taxon>
        <taxon>Spermatophyta</taxon>
        <taxon>Magnoliopsida</taxon>
        <taxon>eudicotyledons</taxon>
        <taxon>Gunneridae</taxon>
        <taxon>Pentapetalae</taxon>
        <taxon>asterids</taxon>
        <taxon>campanulids</taxon>
        <taxon>Asterales</taxon>
        <taxon>Asteraceae</taxon>
        <taxon>Carduoideae</taxon>
        <taxon>Cardueae</taxon>
        <taxon>Arctiinae</taxon>
        <taxon>Arctium</taxon>
    </lineage>
</organism>
<accession>A0ACB9FHM2</accession>